<dbReference type="InterPro" id="IPR036628">
    <property type="entry name" value="Clp_N_dom_sf"/>
</dbReference>
<dbReference type="SUPFAM" id="SSF81923">
    <property type="entry name" value="Double Clp-N motif"/>
    <property type="match status" value="1"/>
</dbReference>
<evidence type="ECO:0000313" key="3">
    <source>
        <dbReference type="EMBL" id="MBB5433381.1"/>
    </source>
</evidence>
<dbReference type="Pfam" id="PF02861">
    <property type="entry name" value="Clp_N"/>
    <property type="match status" value="1"/>
</dbReference>
<dbReference type="Gene3D" id="1.10.1780.10">
    <property type="entry name" value="Clp, N-terminal domain"/>
    <property type="match status" value="1"/>
</dbReference>
<protein>
    <submittedName>
        <fullName evidence="3">ATP-dependent Clp protease ATP-binding subunit ClpC</fullName>
    </submittedName>
</protein>
<feature type="domain" description="Clp R" evidence="2">
    <location>
        <begin position="2"/>
        <end position="150"/>
    </location>
</feature>
<dbReference type="PANTHER" id="PTHR47016">
    <property type="entry name" value="ATP-DEPENDENT CLP PROTEASE ATP-BINDING SUBUNIT CLPT1, CHLOROPLASTIC"/>
    <property type="match status" value="1"/>
</dbReference>
<dbReference type="AlphaFoldDB" id="A0A7W8QN82"/>
<keyword evidence="3" id="KW-0645">Protease</keyword>
<dbReference type="Proteomes" id="UP000572635">
    <property type="component" value="Unassembled WGS sequence"/>
</dbReference>
<gene>
    <name evidence="3" type="ORF">HDA36_003465</name>
</gene>
<dbReference type="PANTHER" id="PTHR47016:SF5">
    <property type="entry name" value="CLP DOMAIN SUPERFAMILY PROTEIN"/>
    <property type="match status" value="1"/>
</dbReference>
<keyword evidence="1" id="KW-0677">Repeat</keyword>
<dbReference type="PROSITE" id="PS51903">
    <property type="entry name" value="CLP_R"/>
    <property type="match status" value="1"/>
</dbReference>
<keyword evidence="3" id="KW-0547">Nucleotide-binding</keyword>
<sequence>MFERFTEGARTAVVSAQSAAHELGDGRIGTEHVLLGLVGGASGSAARALAEHGAGPEEVRGAVRALERGHPAPRRGLFGRRHLPFTRTAKKALELALREAIRLNGRGAPIRTGHVLLGLLRAEGRGAEALARLGADRAALRGTAERLLREA</sequence>
<proteinExistence type="predicted"/>
<keyword evidence="3" id="KW-0067">ATP-binding</keyword>
<organism evidence="3 4">
    <name type="scientific">Nocardiopsis composta</name>
    <dbReference type="NCBI Taxonomy" id="157465"/>
    <lineage>
        <taxon>Bacteria</taxon>
        <taxon>Bacillati</taxon>
        <taxon>Actinomycetota</taxon>
        <taxon>Actinomycetes</taxon>
        <taxon>Streptosporangiales</taxon>
        <taxon>Nocardiopsidaceae</taxon>
        <taxon>Nocardiopsis</taxon>
    </lineage>
</organism>
<comment type="caution">
    <text evidence="3">The sequence shown here is derived from an EMBL/GenBank/DDBJ whole genome shotgun (WGS) entry which is preliminary data.</text>
</comment>
<evidence type="ECO:0000256" key="1">
    <source>
        <dbReference type="PROSITE-ProRule" id="PRU01251"/>
    </source>
</evidence>
<dbReference type="GO" id="GO:0008233">
    <property type="term" value="F:peptidase activity"/>
    <property type="evidence" value="ECO:0007669"/>
    <property type="project" value="UniProtKB-KW"/>
</dbReference>
<reference evidence="3 4" key="1">
    <citation type="submission" date="2020-08" db="EMBL/GenBank/DDBJ databases">
        <title>Sequencing the genomes of 1000 actinobacteria strains.</title>
        <authorList>
            <person name="Klenk H.-P."/>
        </authorList>
    </citation>
    <scope>NUCLEOTIDE SEQUENCE [LARGE SCALE GENOMIC DNA]</scope>
    <source>
        <strain evidence="3 4">DSM 44551</strain>
    </source>
</reference>
<name>A0A7W8QN82_9ACTN</name>
<dbReference type="GO" id="GO:0006508">
    <property type="term" value="P:proteolysis"/>
    <property type="evidence" value="ECO:0007669"/>
    <property type="project" value="UniProtKB-KW"/>
</dbReference>
<evidence type="ECO:0000259" key="2">
    <source>
        <dbReference type="PROSITE" id="PS51903"/>
    </source>
</evidence>
<dbReference type="EMBL" id="JACHDB010000001">
    <property type="protein sequence ID" value="MBB5433381.1"/>
    <property type="molecule type" value="Genomic_DNA"/>
</dbReference>
<evidence type="ECO:0000313" key="4">
    <source>
        <dbReference type="Proteomes" id="UP000572635"/>
    </source>
</evidence>
<accession>A0A7W8QN82</accession>
<keyword evidence="4" id="KW-1185">Reference proteome</keyword>
<keyword evidence="3" id="KW-0378">Hydrolase</keyword>
<dbReference type="InterPro" id="IPR044217">
    <property type="entry name" value="CLPT1/2"/>
</dbReference>
<dbReference type="GO" id="GO:0005524">
    <property type="term" value="F:ATP binding"/>
    <property type="evidence" value="ECO:0007669"/>
    <property type="project" value="UniProtKB-KW"/>
</dbReference>
<dbReference type="InterPro" id="IPR004176">
    <property type="entry name" value="Clp_R_N"/>
</dbReference>
<dbReference type="RefSeq" id="WP_184393078.1">
    <property type="nucleotide sequence ID" value="NZ_BAAAJD010000019.1"/>
</dbReference>